<feature type="compositionally biased region" description="Pro residues" evidence="1">
    <location>
        <begin position="182"/>
        <end position="194"/>
    </location>
</feature>
<dbReference type="GO" id="GO:0006508">
    <property type="term" value="P:proteolysis"/>
    <property type="evidence" value="ECO:0007669"/>
    <property type="project" value="UniProtKB-KW"/>
</dbReference>
<dbReference type="PANTHER" id="PTHR43019">
    <property type="entry name" value="SERINE ENDOPROTEASE DEGS"/>
    <property type="match status" value="1"/>
</dbReference>
<comment type="caution">
    <text evidence="3">The sequence shown here is derived from an EMBL/GenBank/DDBJ whole genome shotgun (WGS) entry which is preliminary data.</text>
</comment>
<dbReference type="InterPro" id="IPR043504">
    <property type="entry name" value="Peptidase_S1_PA_chymotrypsin"/>
</dbReference>
<dbReference type="Proteomes" id="UP001480955">
    <property type="component" value="Unassembled WGS sequence"/>
</dbReference>
<evidence type="ECO:0000313" key="3">
    <source>
        <dbReference type="EMBL" id="MER2252876.1"/>
    </source>
</evidence>
<accession>A0ABV1QTX6</accession>
<dbReference type="PRINTS" id="PR00834">
    <property type="entry name" value="PROTEASES2C"/>
</dbReference>
<dbReference type="SUPFAM" id="SSF50494">
    <property type="entry name" value="Trypsin-like serine proteases"/>
    <property type="match status" value="1"/>
</dbReference>
<proteinExistence type="predicted"/>
<keyword evidence="2" id="KW-0472">Membrane</keyword>
<dbReference type="InterPro" id="IPR001940">
    <property type="entry name" value="Peptidase_S1C"/>
</dbReference>
<reference evidence="3 4" key="1">
    <citation type="submission" date="2024-06" db="EMBL/GenBank/DDBJ databases">
        <authorList>
            <person name="Campbell A.G."/>
        </authorList>
    </citation>
    <scope>NUCLEOTIDE SEQUENCE [LARGE SCALE GENOMIC DNA]</scope>
    <source>
        <strain evidence="3 4">EM12</strain>
    </source>
</reference>
<dbReference type="Pfam" id="PF13365">
    <property type="entry name" value="Trypsin_2"/>
    <property type="match status" value="1"/>
</dbReference>
<keyword evidence="4" id="KW-1185">Reference proteome</keyword>
<feature type="region of interest" description="Disordered" evidence="1">
    <location>
        <begin position="162"/>
        <end position="202"/>
    </location>
</feature>
<organism evidence="3 4">
    <name type="scientific">Methylorubrum podarium</name>
    <dbReference type="NCBI Taxonomy" id="200476"/>
    <lineage>
        <taxon>Bacteria</taxon>
        <taxon>Pseudomonadati</taxon>
        <taxon>Pseudomonadota</taxon>
        <taxon>Alphaproteobacteria</taxon>
        <taxon>Hyphomicrobiales</taxon>
        <taxon>Methylobacteriaceae</taxon>
        <taxon>Methylorubrum</taxon>
    </lineage>
</organism>
<evidence type="ECO:0000313" key="4">
    <source>
        <dbReference type="Proteomes" id="UP001480955"/>
    </source>
</evidence>
<dbReference type="PANTHER" id="PTHR43019:SF23">
    <property type="entry name" value="PROTEASE DO-LIKE 5, CHLOROPLASTIC"/>
    <property type="match status" value="1"/>
</dbReference>
<keyword evidence="2" id="KW-1133">Transmembrane helix</keyword>
<evidence type="ECO:0000256" key="1">
    <source>
        <dbReference type="SAM" id="MobiDB-lite"/>
    </source>
</evidence>
<dbReference type="EMBL" id="JBELQE010000124">
    <property type="protein sequence ID" value="MER2252876.1"/>
    <property type="molecule type" value="Genomic_DNA"/>
</dbReference>
<protein>
    <submittedName>
        <fullName evidence="3">Serine protease</fullName>
    </submittedName>
</protein>
<gene>
    <name evidence="3" type="ORF">ABS772_23425</name>
</gene>
<evidence type="ECO:0000256" key="2">
    <source>
        <dbReference type="SAM" id="Phobius"/>
    </source>
</evidence>
<keyword evidence="3" id="KW-0378">Hydrolase</keyword>
<dbReference type="Gene3D" id="2.40.10.10">
    <property type="entry name" value="Trypsin-like serine proteases"/>
    <property type="match status" value="2"/>
</dbReference>
<dbReference type="GO" id="GO:0008233">
    <property type="term" value="F:peptidase activity"/>
    <property type="evidence" value="ECO:0007669"/>
    <property type="project" value="UniProtKB-KW"/>
</dbReference>
<feature type="region of interest" description="Disordered" evidence="1">
    <location>
        <begin position="538"/>
        <end position="587"/>
    </location>
</feature>
<name>A0ABV1QTX6_9HYPH</name>
<sequence length="587" mass="60726">MTSSPRFVASRTLSGLETVEMDGRPVVEAYERLRDLLRRHGGDITSLFAEPVISHSNGAAPARIDWYTTHEGPVRSLADLDPPLADALRRRIRAALAALAPTLRDPDGGAFASACLNLASPSSVLAVGDAPLFVDWGLLPAGLTADDRGRARHHAEVLHALAPDDLPDPPINRDDWAANFKPTPPSSPAGPPSPRQRRSAQPAGSAVTVPILAAAIAAALVALSYVPGVLIFPQPPQAMTVEARAVQTAWLDGLRQRRETLAAAEGFACPKLRSELPTLVPQSPAGVRLPANAVAPPQARASLDAVDASNSAARSDASGTDGLVDRLERGTVLVLAGEAAGSGFFVADDLVVTNRHVVENAPALVIAGRHTGAVPATLVRMGESGTLTDFALLRVPPRTGGRPLTLAPPGRPLTPVVGSGFPGLYLGTDPTFGRLRDGDAAASRDLVPVLQTGVINHLQRYDEAAVTLVLHGAEIAPGNSGGPLVDYCGRVVGVNTFGRTDDRLPVTARYALGSDGLAAFLTTAGVSVSLDPRPCDLQATARPEATAAAEPTEAAAPSSPAPAAQTAPRPDARPAPRPGPAARSPAR</sequence>
<keyword evidence="3" id="KW-0645">Protease</keyword>
<feature type="compositionally biased region" description="Low complexity" evidence="1">
    <location>
        <begin position="539"/>
        <end position="569"/>
    </location>
</feature>
<feature type="transmembrane region" description="Helical" evidence="2">
    <location>
        <begin position="203"/>
        <end position="226"/>
    </location>
</feature>
<dbReference type="RefSeq" id="WP_350397091.1">
    <property type="nucleotide sequence ID" value="NZ_JBELQE010000124.1"/>
</dbReference>
<keyword evidence="2" id="KW-0812">Transmembrane</keyword>
<dbReference type="InterPro" id="IPR009003">
    <property type="entry name" value="Peptidase_S1_PA"/>
</dbReference>